<proteinExistence type="predicted"/>
<feature type="region of interest" description="Disordered" evidence="1">
    <location>
        <begin position="330"/>
        <end position="568"/>
    </location>
</feature>
<dbReference type="EMBL" id="LN890565">
    <property type="protein sequence ID" value="CUS21360.1"/>
    <property type="molecule type" value="Genomic_DNA"/>
</dbReference>
<evidence type="ECO:0000313" key="2">
    <source>
        <dbReference type="EMBL" id="CUS21360.1"/>
    </source>
</evidence>
<reference evidence="3" key="1">
    <citation type="submission" date="2015-10" db="EMBL/GenBank/DDBJ databases">
        <authorList>
            <person name="Devillers H."/>
        </authorList>
    </citation>
    <scope>NUCLEOTIDE SEQUENCE [LARGE SCALE GENOMIC DNA]</scope>
</reference>
<dbReference type="OrthoDB" id="4065296at2759"/>
<evidence type="ECO:0000256" key="1">
    <source>
        <dbReference type="SAM" id="MobiDB-lite"/>
    </source>
</evidence>
<organism evidence="2 3">
    <name type="scientific">Lachancea quebecensis</name>
    <dbReference type="NCBI Taxonomy" id="1654605"/>
    <lineage>
        <taxon>Eukaryota</taxon>
        <taxon>Fungi</taxon>
        <taxon>Dikarya</taxon>
        <taxon>Ascomycota</taxon>
        <taxon>Saccharomycotina</taxon>
        <taxon>Saccharomycetes</taxon>
        <taxon>Saccharomycetales</taxon>
        <taxon>Saccharomycetaceae</taxon>
        <taxon>Lachancea</taxon>
    </lineage>
</organism>
<gene>
    <name evidence="2" type="ORF">LAQU0_S03e00782g</name>
</gene>
<protein>
    <submittedName>
        <fullName evidence="2">LAQU0S03e00782g1_1</fullName>
    </submittedName>
</protein>
<feature type="compositionally biased region" description="Low complexity" evidence="1">
    <location>
        <begin position="362"/>
        <end position="373"/>
    </location>
</feature>
<sequence length="568" mass="61294">MDSGSEMSRTEIPLDAADSAASPLGSISGNSSQESEATVPENSGVSKEGSAPKLQQITNIEEFKPQSETKKYVYSMKELMKISKMVSESAKSGATANLPKKSFWRLTSRHPEIRQVESTGGNGNGHKNDGSSRGQDSGSEKKGHRARNSRNGRRGSKFSKGEKPFVEEKDIKVNNDELLALEEEIKPTGNSITDFENWRAKMKELERKKKGIASKSSTGGQDRPPLTNNSSSISDFFNLKKESSSTFEELEPQGTPSENMKGSHSRFSSFFNSTPSPGLSGAQSTVAKPPTPREEDARPAAGSRILSFFDKMDSQKYAATSVEPSVQAAEQVPQAKAAPVHEQTNNHFFQGLLNKGKASPGNTERNTINRETNGPSVVMTSNTIPTSKVTEKPKEQTARSPAGPPGLSKLPPSKHVMSSQPQPGFLAGMPPNVYSSNSQPMGAPPSGFQHFQMPLPGVAVPQQFFASQRQTGDFAGSQQKDDNSSRPPNMQIPYMPNPRGIPPPGIPPMHMMPPGISQDIPLPMNGMMPPPGFYPSQGPSFGQFSNMPMPQNGMVGQPQSQNLPPRKG</sequence>
<feature type="compositionally biased region" description="Low complexity" evidence="1">
    <location>
        <begin position="512"/>
        <end position="527"/>
    </location>
</feature>
<feature type="compositionally biased region" description="Basic residues" evidence="1">
    <location>
        <begin position="142"/>
        <end position="157"/>
    </location>
</feature>
<feature type="compositionally biased region" description="Polar residues" evidence="1">
    <location>
        <begin position="557"/>
        <end position="568"/>
    </location>
</feature>
<name>A0A0P1KN71_9SACH</name>
<evidence type="ECO:0000313" key="3">
    <source>
        <dbReference type="Proteomes" id="UP000236544"/>
    </source>
</evidence>
<feature type="compositionally biased region" description="Polar residues" evidence="1">
    <location>
        <begin position="537"/>
        <end position="549"/>
    </location>
</feature>
<feature type="compositionally biased region" description="Polar residues" evidence="1">
    <location>
        <begin position="214"/>
        <end position="235"/>
    </location>
</feature>
<feature type="region of interest" description="Disordered" evidence="1">
    <location>
        <begin position="1"/>
        <end position="70"/>
    </location>
</feature>
<feature type="compositionally biased region" description="Polar residues" evidence="1">
    <location>
        <begin position="254"/>
        <end position="286"/>
    </location>
</feature>
<feature type="region of interest" description="Disordered" evidence="1">
    <location>
        <begin position="206"/>
        <end position="300"/>
    </location>
</feature>
<dbReference type="Proteomes" id="UP000236544">
    <property type="component" value="Unassembled WGS sequence"/>
</dbReference>
<feature type="compositionally biased region" description="Polar residues" evidence="1">
    <location>
        <begin position="374"/>
        <end position="388"/>
    </location>
</feature>
<feature type="compositionally biased region" description="Pro residues" evidence="1">
    <location>
        <begin position="495"/>
        <end position="511"/>
    </location>
</feature>
<feature type="region of interest" description="Disordered" evidence="1">
    <location>
        <begin position="84"/>
        <end position="172"/>
    </location>
</feature>
<feature type="compositionally biased region" description="Polar residues" evidence="1">
    <location>
        <begin position="25"/>
        <end position="45"/>
    </location>
</feature>
<accession>A0A0P1KN71</accession>
<feature type="compositionally biased region" description="Basic and acidic residues" evidence="1">
    <location>
        <begin position="61"/>
        <end position="70"/>
    </location>
</feature>
<feature type="compositionally biased region" description="Basic and acidic residues" evidence="1">
    <location>
        <begin position="159"/>
        <end position="172"/>
    </location>
</feature>
<keyword evidence="3" id="KW-1185">Reference proteome</keyword>
<dbReference type="AlphaFoldDB" id="A0A0P1KN71"/>